<name>A0A9Q4QSF9_XYLFS</name>
<dbReference type="Proteomes" id="UP000474061">
    <property type="component" value="Unassembled WGS sequence"/>
</dbReference>
<sequence>MMNPTNTEHLKDNLSQAGARLKSAALAASEAVKDAAGAASEELKQGRSNVKVQLSDSAQAGLAAAEFSTAAAKEQVDALMDKGRNLLDSAAELIRERPLTSLGVALAAGWVIAKLSNNHDK</sequence>
<evidence type="ECO:0008006" key="3">
    <source>
        <dbReference type="Google" id="ProtNLM"/>
    </source>
</evidence>
<reference evidence="1" key="1">
    <citation type="submission" date="2019-05" db="EMBL/GenBank/DDBJ databases">
        <authorList>
            <person name="Castillo A."/>
            <person name="Giampetruzzi A."/>
            <person name="Landa B."/>
            <person name="Saponari M."/>
            <person name="Almeida R.P.P."/>
            <person name="Moralejo E."/>
            <person name="Marco-Noales E."/>
            <person name="Velasco-Amo M.P."/>
            <person name="Roman-Ecija M."/>
            <person name="Navarro I."/>
            <person name="Monterde A."/>
            <person name="Barbe S."/>
        </authorList>
    </citation>
    <scope>NUCLEOTIDE SEQUENCE</scope>
    <source>
        <strain evidence="1">XYL1981</strain>
    </source>
</reference>
<dbReference type="AlphaFoldDB" id="A0A9Q4QSF9"/>
<comment type="caution">
    <text evidence="1">The sequence shown here is derived from an EMBL/GenBank/DDBJ whole genome shotgun (WGS) entry which is preliminary data.</text>
</comment>
<accession>A0A9Q4QSF9</accession>
<reference evidence="1" key="2">
    <citation type="journal article" date="2020" name="Appl. Environ. Microbiol.">
        <title>Multiple intercontinental introductions associated with the emergence of a plant pathogen in Europe.</title>
        <authorList>
            <person name="Landa B.B."/>
            <person name="Castillo A.I."/>
            <person name="Giampetruzzi A."/>
            <person name="Kahn A."/>
            <person name="Roman-Ecija M."/>
            <person name="Velasco-Amo M.P."/>
            <person name="Navas-Cortes J.A."/>
            <person name="Marco-Noales E."/>
            <person name="Barbe S."/>
            <person name="Moralejo E."/>
            <person name="Coletta-Filho H.D."/>
            <person name="Saldarelli P."/>
            <person name="Saponari M."/>
            <person name="Almeida R.P.P."/>
        </authorList>
    </citation>
    <scope>NUCLEOTIDE SEQUENCE</scope>
    <source>
        <strain evidence="1">XYL1981</strain>
    </source>
</reference>
<gene>
    <name evidence="1" type="ORF">FG476_07885</name>
</gene>
<proteinExistence type="predicted"/>
<organism evidence="1 2">
    <name type="scientific">Xylella fastidiosa subsp. multiplex</name>
    <dbReference type="NCBI Taxonomy" id="644357"/>
    <lineage>
        <taxon>Bacteria</taxon>
        <taxon>Pseudomonadati</taxon>
        <taxon>Pseudomonadota</taxon>
        <taxon>Gammaproteobacteria</taxon>
        <taxon>Lysobacterales</taxon>
        <taxon>Lysobacteraceae</taxon>
        <taxon>Xylella</taxon>
    </lineage>
</organism>
<evidence type="ECO:0000313" key="1">
    <source>
        <dbReference type="EMBL" id="MRU23995.1"/>
    </source>
</evidence>
<protein>
    <recommendedName>
        <fullName evidence="3">DUF883 domain-containing protein</fullName>
    </recommendedName>
</protein>
<dbReference type="EMBL" id="VDCJ01000347">
    <property type="protein sequence ID" value="MRU23995.1"/>
    <property type="molecule type" value="Genomic_DNA"/>
</dbReference>
<evidence type="ECO:0000313" key="2">
    <source>
        <dbReference type="Proteomes" id="UP000474061"/>
    </source>
</evidence>